<dbReference type="EMBL" id="JAWXYG010000012">
    <property type="protein sequence ID" value="KAK4257871.1"/>
    <property type="molecule type" value="Genomic_DNA"/>
</dbReference>
<organism evidence="3 4">
    <name type="scientific">Acacia crassicarpa</name>
    <name type="common">northern wattle</name>
    <dbReference type="NCBI Taxonomy" id="499986"/>
    <lineage>
        <taxon>Eukaryota</taxon>
        <taxon>Viridiplantae</taxon>
        <taxon>Streptophyta</taxon>
        <taxon>Embryophyta</taxon>
        <taxon>Tracheophyta</taxon>
        <taxon>Spermatophyta</taxon>
        <taxon>Magnoliopsida</taxon>
        <taxon>eudicotyledons</taxon>
        <taxon>Gunneridae</taxon>
        <taxon>Pentapetalae</taxon>
        <taxon>rosids</taxon>
        <taxon>fabids</taxon>
        <taxon>Fabales</taxon>
        <taxon>Fabaceae</taxon>
        <taxon>Caesalpinioideae</taxon>
        <taxon>mimosoid clade</taxon>
        <taxon>Acacieae</taxon>
        <taxon>Acacia</taxon>
    </lineage>
</organism>
<accession>A0AAE1IUH9</accession>
<evidence type="ECO:0000313" key="3">
    <source>
        <dbReference type="EMBL" id="KAK4257871.1"/>
    </source>
</evidence>
<name>A0AAE1IUH9_9FABA</name>
<feature type="compositionally biased region" description="Basic residues" evidence="1">
    <location>
        <begin position="89"/>
        <end position="101"/>
    </location>
</feature>
<keyword evidence="4" id="KW-1185">Reference proteome</keyword>
<comment type="caution">
    <text evidence="3">The sequence shown here is derived from an EMBL/GenBank/DDBJ whole genome shotgun (WGS) entry which is preliminary data.</text>
</comment>
<evidence type="ECO:0000256" key="1">
    <source>
        <dbReference type="SAM" id="MobiDB-lite"/>
    </source>
</evidence>
<keyword evidence="2" id="KW-0812">Transmembrane</keyword>
<sequence length="239" mass="26043">MVMDYKNARDKDNKIDLEIGLTVNVDDLREISTPDSAGKGKTLFAKFSRDYVKGGDRSSLSCSESNLSGIPIVDVLNSVDSATKTIVKEKRKSSSNKKAPKPPRPPRALSLDAADEKLIREISEFAMLKRARIERMKALKKMKAAKSTSSSSSCVFSMIFTIVFFFMIISQGMSSGKSPGASFQGSPVPAGEMEGAVISVQHELNPSASYLNTPGSESYNFIRPTTNAYLPEKQPRDTG</sequence>
<reference evidence="3" key="1">
    <citation type="submission" date="2023-10" db="EMBL/GenBank/DDBJ databases">
        <title>Chromosome-level genome of the transformable northern wattle, Acacia crassicarpa.</title>
        <authorList>
            <person name="Massaro I."/>
            <person name="Sinha N.R."/>
            <person name="Poethig S."/>
            <person name="Leichty A.R."/>
        </authorList>
    </citation>
    <scope>NUCLEOTIDE SEQUENCE</scope>
    <source>
        <strain evidence="3">Acra3RX</strain>
        <tissue evidence="3">Leaf</tissue>
    </source>
</reference>
<evidence type="ECO:0000256" key="2">
    <source>
        <dbReference type="SAM" id="Phobius"/>
    </source>
</evidence>
<dbReference type="AlphaFoldDB" id="A0AAE1IUH9"/>
<dbReference type="Proteomes" id="UP001293593">
    <property type="component" value="Unassembled WGS sequence"/>
</dbReference>
<protein>
    <recommendedName>
        <fullName evidence="5">Transmembrane protein</fullName>
    </recommendedName>
</protein>
<feature type="region of interest" description="Disordered" evidence="1">
    <location>
        <begin position="87"/>
        <end position="110"/>
    </location>
</feature>
<proteinExistence type="predicted"/>
<dbReference type="PANTHER" id="PTHR34188">
    <property type="entry name" value="OS01G0299500 PROTEIN"/>
    <property type="match status" value="1"/>
</dbReference>
<feature type="transmembrane region" description="Helical" evidence="2">
    <location>
        <begin position="150"/>
        <end position="169"/>
    </location>
</feature>
<dbReference type="PANTHER" id="PTHR34188:SF20">
    <property type="entry name" value="PROTEIN, PUTATIVE-RELATED"/>
    <property type="match status" value="1"/>
</dbReference>
<evidence type="ECO:0000313" key="4">
    <source>
        <dbReference type="Proteomes" id="UP001293593"/>
    </source>
</evidence>
<evidence type="ECO:0008006" key="5">
    <source>
        <dbReference type="Google" id="ProtNLM"/>
    </source>
</evidence>
<keyword evidence="2" id="KW-1133">Transmembrane helix</keyword>
<keyword evidence="2" id="KW-0472">Membrane</keyword>
<gene>
    <name evidence="3" type="ORF">QN277_007402</name>
</gene>